<dbReference type="InterPro" id="IPR002818">
    <property type="entry name" value="DJ-1/PfpI"/>
</dbReference>
<accession>A0A0F9R0Z8</accession>
<dbReference type="InterPro" id="IPR050325">
    <property type="entry name" value="Prot/Nucl_acid_deglycase"/>
</dbReference>
<protein>
    <recommendedName>
        <fullName evidence="1">DJ-1/PfpI domain-containing protein</fullName>
    </recommendedName>
</protein>
<feature type="domain" description="DJ-1/PfpI" evidence="1">
    <location>
        <begin position="2"/>
        <end position="168"/>
    </location>
</feature>
<dbReference type="EMBL" id="LAZR01001124">
    <property type="protein sequence ID" value="KKN50265.1"/>
    <property type="molecule type" value="Genomic_DNA"/>
</dbReference>
<evidence type="ECO:0000259" key="1">
    <source>
        <dbReference type="Pfam" id="PF01965"/>
    </source>
</evidence>
<evidence type="ECO:0000313" key="2">
    <source>
        <dbReference type="EMBL" id="KKN50265.1"/>
    </source>
</evidence>
<dbReference type="GO" id="GO:0005737">
    <property type="term" value="C:cytoplasm"/>
    <property type="evidence" value="ECO:0007669"/>
    <property type="project" value="TreeGrafter"/>
</dbReference>
<dbReference type="Gene3D" id="3.40.50.880">
    <property type="match status" value="1"/>
</dbReference>
<dbReference type="PANTHER" id="PTHR48094:SF12">
    <property type="entry name" value="PARKINSON DISEASE PROTEIN 7 HOMOLOG"/>
    <property type="match status" value="1"/>
</dbReference>
<organism evidence="2">
    <name type="scientific">marine sediment metagenome</name>
    <dbReference type="NCBI Taxonomy" id="412755"/>
    <lineage>
        <taxon>unclassified sequences</taxon>
        <taxon>metagenomes</taxon>
        <taxon>ecological metagenomes</taxon>
    </lineage>
</organism>
<comment type="caution">
    <text evidence="2">The sequence shown here is derived from an EMBL/GenBank/DDBJ whole genome shotgun (WGS) entry which is preliminary data.</text>
</comment>
<dbReference type="PANTHER" id="PTHR48094">
    <property type="entry name" value="PROTEIN/NUCLEIC ACID DEGLYCASE DJ-1-RELATED"/>
    <property type="match status" value="1"/>
</dbReference>
<dbReference type="Pfam" id="PF01965">
    <property type="entry name" value="DJ-1_PfpI"/>
    <property type="match status" value="1"/>
</dbReference>
<reference evidence="2" key="1">
    <citation type="journal article" date="2015" name="Nature">
        <title>Complex archaea that bridge the gap between prokaryotes and eukaryotes.</title>
        <authorList>
            <person name="Spang A."/>
            <person name="Saw J.H."/>
            <person name="Jorgensen S.L."/>
            <person name="Zaremba-Niedzwiedzka K."/>
            <person name="Martijn J."/>
            <person name="Lind A.E."/>
            <person name="van Eijk R."/>
            <person name="Schleper C."/>
            <person name="Guy L."/>
            <person name="Ettema T.J."/>
        </authorList>
    </citation>
    <scope>NUCLEOTIDE SEQUENCE</scope>
</reference>
<dbReference type="SUPFAM" id="SSF52317">
    <property type="entry name" value="Class I glutamine amidotransferase-like"/>
    <property type="match status" value="1"/>
</dbReference>
<dbReference type="InterPro" id="IPR029062">
    <property type="entry name" value="Class_I_gatase-like"/>
</dbReference>
<sequence length="189" mass="21883">MKNILCFVYDSFVDYEISLVCTEINLDENCQVIYISYQNSYVKSSAGLKLKPDKIIAEIESINDFNGLIITGGYNRELKTELEQLMFKLNNEKKLIAAICGGPEFLAKAGILNGRNYTTSMPPNEYEEQGEKDPFPRETFIDSRMVRDDNIITAKGHAFVDFTLEIWEWLDLYENETEREECKRLYTPN</sequence>
<dbReference type="AlphaFoldDB" id="A0A0F9R0Z8"/>
<gene>
    <name evidence="2" type="ORF">LCGC14_0634570</name>
</gene>
<proteinExistence type="predicted"/>
<name>A0A0F9R0Z8_9ZZZZ</name>